<feature type="region of interest" description="Disordered" evidence="1">
    <location>
        <begin position="708"/>
        <end position="758"/>
    </location>
</feature>
<keyword evidence="2" id="KW-0812">Transmembrane</keyword>
<feature type="transmembrane region" description="Helical" evidence="2">
    <location>
        <begin position="52"/>
        <end position="76"/>
    </location>
</feature>
<dbReference type="Proteomes" id="UP001500067">
    <property type="component" value="Unassembled WGS sequence"/>
</dbReference>
<feature type="transmembrane region" description="Helical" evidence="2">
    <location>
        <begin position="158"/>
        <end position="177"/>
    </location>
</feature>
<keyword evidence="2" id="KW-1133">Transmembrane helix</keyword>
<dbReference type="RefSeq" id="WP_345084458.1">
    <property type="nucleotide sequence ID" value="NZ_BAABFA010000023.1"/>
</dbReference>
<keyword evidence="2" id="KW-0472">Membrane</keyword>
<feature type="compositionally biased region" description="Low complexity" evidence="1">
    <location>
        <begin position="1015"/>
        <end position="1026"/>
    </location>
</feature>
<evidence type="ECO:0000313" key="4">
    <source>
        <dbReference type="Proteomes" id="UP001500067"/>
    </source>
</evidence>
<protein>
    <recommendedName>
        <fullName evidence="5">DUF4175 domain-containing protein</fullName>
    </recommendedName>
</protein>
<evidence type="ECO:0000256" key="2">
    <source>
        <dbReference type="SAM" id="Phobius"/>
    </source>
</evidence>
<feature type="transmembrane region" description="Helical" evidence="2">
    <location>
        <begin position="23"/>
        <end position="40"/>
    </location>
</feature>
<comment type="caution">
    <text evidence="3">The sequence shown here is derived from an EMBL/GenBank/DDBJ whole genome shotgun (WGS) entry which is preliminary data.</text>
</comment>
<dbReference type="EMBL" id="BAABFA010000023">
    <property type="protein sequence ID" value="GAA4469145.1"/>
    <property type="molecule type" value="Genomic_DNA"/>
</dbReference>
<gene>
    <name evidence="3" type="ORF">GCM10023093_28050</name>
</gene>
<sequence length="1157" mass="130790">MNNYDWLVARLDAFIRKYYANKLIRGVLVFLSCVLFYVLMVTLGEYYLYLPVWVRVGLLSVFVALGLSALVVWVAIPLAKMARLGSVISHEQAAEIIGRHFPEVSDKLLNILQLHSRPADRESRELAEASISQKIGQISVVPISSAIDLSGNRRYLRFLLPPLMAGIFILIAAPNVFKESSERLLRPTTEFERPAPFRFVVKNKDLTAVRNSDLSITMQVEGDALPADASVEIGDELVAMRPTEGHTFEYTFRNVTEAMEFRFHAAGFRSRPYAIRVIQRPVLRSFSIAIHYPAYLDKKDEVRNSLGDMVLPVGSTVSWTLLTNHTDAAAIRFEGSNAVTLGSGTDKYSYSSRFMGDSAYTLTLFNNKAAVADSFTYHVQVIPDQYPVIELQQFRDSLSGKQILLSGSAGDDHGISRVLFHYNITAGAKTVESKSIPLKIGSGALASFEQYFDIHSLNLAAGQKVSYYIEAWDNDGVHGSKASRSDVMSYQMYDAEQMDSAIKENSEQINAGISSSAERTKQLQSDYKDAQNKMMQSSNMDWQTEQMLQQMMEKQKDLKTQVEKVKERFEEQIQQSEQKNYSEDLKEKQQELNKQLNNMLNEELKKQMEKLQELMQKLNKEQAMEAMKQLEQENKLFSMDMERMQELMKRMELQMRMEDLANKAEEIAQKQRDLKDQTVQNKKDAATLAKEQKKLQEQLEKALKEDLKEAQQLAKETKEKDRMENEEQKGKDAAKDMEQGAQDLDQKQNDKAGKEQDDAAKNLEEMAKSLREKAAGMDMEQIELDIKATRQILSNLIRLSFAQEDLMDKVKVTSPASQAYLENMTEQNKLHRNSKMIRDSLFELSKRIVKLAPNINKSTTDLERRMQMAVKNLEDRRIPTATTDQQYVMTYTNNLALLLNELLANLMQQQSQGKQGGSAGMCRKPGGKKGQSGSGPQLSDIITQQQQLGDGMSKMQKPGNKPGDGKEGQKDGDKPGQQPGQKPGQGNKPGQGPNGQGSAGSGNGQEGDNGEYGNAEQLAKLAQQQAAIRRQLAEMASKLNSKGMGALSKELRELEQKMDKNETDLVNRRVNSPDLMIRQKEIETRLLEAEKAIREQEQDEKRSSKSAGDPSRPIPAELQKYITDKKQMLEQYKTVPPQLRPYYRQMVEQYFQIIGNK</sequence>
<feature type="region of interest" description="Disordered" evidence="1">
    <location>
        <begin position="910"/>
        <end position="1026"/>
    </location>
</feature>
<proteinExistence type="predicted"/>
<feature type="compositionally biased region" description="Low complexity" evidence="1">
    <location>
        <begin position="975"/>
        <end position="986"/>
    </location>
</feature>
<keyword evidence="4" id="KW-1185">Reference proteome</keyword>
<feature type="compositionally biased region" description="Gly residues" evidence="1">
    <location>
        <begin position="987"/>
        <end position="1007"/>
    </location>
</feature>
<evidence type="ECO:0000313" key="3">
    <source>
        <dbReference type="EMBL" id="GAA4469145.1"/>
    </source>
</evidence>
<name>A0ABP8NL65_9BACT</name>
<accession>A0ABP8NL65</accession>
<evidence type="ECO:0000256" key="1">
    <source>
        <dbReference type="SAM" id="MobiDB-lite"/>
    </source>
</evidence>
<organism evidence="3 4">
    <name type="scientific">Nemorincola caseinilytica</name>
    <dbReference type="NCBI Taxonomy" id="2054315"/>
    <lineage>
        <taxon>Bacteria</taxon>
        <taxon>Pseudomonadati</taxon>
        <taxon>Bacteroidota</taxon>
        <taxon>Chitinophagia</taxon>
        <taxon>Chitinophagales</taxon>
        <taxon>Chitinophagaceae</taxon>
        <taxon>Nemorincola</taxon>
    </lineage>
</organism>
<evidence type="ECO:0008006" key="5">
    <source>
        <dbReference type="Google" id="ProtNLM"/>
    </source>
</evidence>
<feature type="compositionally biased region" description="Basic and acidic residues" evidence="1">
    <location>
        <begin position="963"/>
        <end position="974"/>
    </location>
</feature>
<feature type="region of interest" description="Disordered" evidence="1">
    <location>
        <begin position="1089"/>
        <end position="1117"/>
    </location>
</feature>
<reference evidence="4" key="1">
    <citation type="journal article" date="2019" name="Int. J. Syst. Evol. Microbiol.">
        <title>The Global Catalogue of Microorganisms (GCM) 10K type strain sequencing project: providing services to taxonomists for standard genome sequencing and annotation.</title>
        <authorList>
            <consortium name="The Broad Institute Genomics Platform"/>
            <consortium name="The Broad Institute Genome Sequencing Center for Infectious Disease"/>
            <person name="Wu L."/>
            <person name="Ma J."/>
        </authorList>
    </citation>
    <scope>NUCLEOTIDE SEQUENCE [LARGE SCALE GENOMIC DNA]</scope>
    <source>
        <strain evidence="4">JCM 32105</strain>
    </source>
</reference>
<feature type="compositionally biased region" description="Basic and acidic residues" evidence="1">
    <location>
        <begin position="1089"/>
        <end position="1103"/>
    </location>
</feature>